<keyword evidence="8" id="KW-0539">Nucleus</keyword>
<keyword evidence="4" id="KW-0863">Zinc-finger</keyword>
<proteinExistence type="predicted"/>
<keyword evidence="2" id="KW-0479">Metal-binding</keyword>
<dbReference type="SUPFAM" id="SSF57667">
    <property type="entry name" value="beta-beta-alpha zinc fingers"/>
    <property type="match status" value="3"/>
</dbReference>
<keyword evidence="6" id="KW-0805">Transcription regulation</keyword>
<evidence type="ECO:0000256" key="5">
    <source>
        <dbReference type="ARBA" id="ARBA00022833"/>
    </source>
</evidence>
<feature type="region of interest" description="Disordered" evidence="9">
    <location>
        <begin position="210"/>
        <end position="230"/>
    </location>
</feature>
<dbReference type="FunFam" id="3.30.160.60:FF:001049">
    <property type="entry name" value="zinc finger protein 319"/>
    <property type="match status" value="1"/>
</dbReference>
<feature type="compositionally biased region" description="Basic and acidic residues" evidence="9">
    <location>
        <begin position="33"/>
        <end position="48"/>
    </location>
</feature>
<evidence type="ECO:0000256" key="2">
    <source>
        <dbReference type="ARBA" id="ARBA00022723"/>
    </source>
</evidence>
<feature type="compositionally biased region" description="Basic and acidic residues" evidence="9">
    <location>
        <begin position="210"/>
        <end position="225"/>
    </location>
</feature>
<evidence type="ECO:0000313" key="10">
    <source>
        <dbReference type="EMBL" id="CAH1776334.1"/>
    </source>
</evidence>
<evidence type="ECO:0000313" key="11">
    <source>
        <dbReference type="Proteomes" id="UP000749559"/>
    </source>
</evidence>
<dbReference type="FunFam" id="3.30.160.60:FF:000446">
    <property type="entry name" value="Zinc finger protein"/>
    <property type="match status" value="1"/>
</dbReference>
<dbReference type="PANTHER" id="PTHR24399">
    <property type="entry name" value="ZINC FINGER AND BTB DOMAIN-CONTAINING"/>
    <property type="match status" value="1"/>
</dbReference>
<dbReference type="InterPro" id="IPR036236">
    <property type="entry name" value="Znf_C2H2_sf"/>
</dbReference>
<keyword evidence="5" id="KW-0862">Zinc</keyword>
<dbReference type="Pfam" id="PF00096">
    <property type="entry name" value="zf-C2H2"/>
    <property type="match status" value="5"/>
</dbReference>
<evidence type="ECO:0000256" key="4">
    <source>
        <dbReference type="ARBA" id="ARBA00022771"/>
    </source>
</evidence>
<keyword evidence="3" id="KW-0677">Repeat</keyword>
<dbReference type="Proteomes" id="UP000749559">
    <property type="component" value="Unassembled WGS sequence"/>
</dbReference>
<dbReference type="GO" id="GO:0045893">
    <property type="term" value="P:positive regulation of DNA-templated transcription"/>
    <property type="evidence" value="ECO:0007669"/>
    <property type="project" value="UniProtKB-ARBA"/>
</dbReference>
<evidence type="ECO:0000256" key="6">
    <source>
        <dbReference type="ARBA" id="ARBA00023015"/>
    </source>
</evidence>
<dbReference type="GO" id="GO:0001227">
    <property type="term" value="F:DNA-binding transcription repressor activity, RNA polymerase II-specific"/>
    <property type="evidence" value="ECO:0007669"/>
    <property type="project" value="TreeGrafter"/>
</dbReference>
<accession>A0A8J1TEL2</accession>
<dbReference type="FunFam" id="3.30.160.60:FF:001732">
    <property type="entry name" value="Zgc:162936"/>
    <property type="match status" value="1"/>
</dbReference>
<evidence type="ECO:0000256" key="9">
    <source>
        <dbReference type="SAM" id="MobiDB-lite"/>
    </source>
</evidence>
<dbReference type="GO" id="GO:0000978">
    <property type="term" value="F:RNA polymerase II cis-regulatory region sequence-specific DNA binding"/>
    <property type="evidence" value="ECO:0007669"/>
    <property type="project" value="TreeGrafter"/>
</dbReference>
<keyword evidence="11" id="KW-1185">Reference proteome</keyword>
<dbReference type="PANTHER" id="PTHR24399:SF70">
    <property type="entry name" value="C2H2-TYPE DOMAIN-CONTAINING PROTEIN"/>
    <property type="match status" value="1"/>
</dbReference>
<dbReference type="InterPro" id="IPR013087">
    <property type="entry name" value="Znf_C2H2_type"/>
</dbReference>
<comment type="caution">
    <text evidence="10">The sequence shown here is derived from an EMBL/GenBank/DDBJ whole genome shotgun (WGS) entry which is preliminary data.</text>
</comment>
<dbReference type="Gene3D" id="3.30.160.60">
    <property type="entry name" value="Classic Zinc Finger"/>
    <property type="match status" value="7"/>
</dbReference>
<gene>
    <name evidence="10" type="ORF">OFUS_LOCUS3517</name>
</gene>
<keyword evidence="7" id="KW-0804">Transcription</keyword>
<dbReference type="AlphaFoldDB" id="A0A8J1TEL2"/>
<dbReference type="GO" id="GO:0005694">
    <property type="term" value="C:chromosome"/>
    <property type="evidence" value="ECO:0007669"/>
    <property type="project" value="UniProtKB-ARBA"/>
</dbReference>
<organism evidence="10 11">
    <name type="scientific">Owenia fusiformis</name>
    <name type="common">Polychaete worm</name>
    <dbReference type="NCBI Taxonomy" id="6347"/>
    <lineage>
        <taxon>Eukaryota</taxon>
        <taxon>Metazoa</taxon>
        <taxon>Spiralia</taxon>
        <taxon>Lophotrochozoa</taxon>
        <taxon>Annelida</taxon>
        <taxon>Polychaeta</taxon>
        <taxon>Sedentaria</taxon>
        <taxon>Canalipalpata</taxon>
        <taxon>Sabellida</taxon>
        <taxon>Oweniida</taxon>
        <taxon>Oweniidae</taxon>
        <taxon>Owenia</taxon>
    </lineage>
</organism>
<comment type="subcellular location">
    <subcellularLocation>
        <location evidence="1">Nucleus</location>
    </subcellularLocation>
</comment>
<evidence type="ECO:0000256" key="1">
    <source>
        <dbReference type="ARBA" id="ARBA00004123"/>
    </source>
</evidence>
<evidence type="ECO:0000256" key="8">
    <source>
        <dbReference type="ARBA" id="ARBA00023242"/>
    </source>
</evidence>
<dbReference type="GO" id="GO:0005654">
    <property type="term" value="C:nucleoplasm"/>
    <property type="evidence" value="ECO:0007669"/>
    <property type="project" value="TreeGrafter"/>
</dbReference>
<feature type="region of interest" description="Disordered" evidence="9">
    <location>
        <begin position="19"/>
        <end position="48"/>
    </location>
</feature>
<evidence type="ECO:0000256" key="3">
    <source>
        <dbReference type="ARBA" id="ARBA00022737"/>
    </source>
</evidence>
<name>A0A8J1TEL2_OWEFU</name>
<evidence type="ECO:0000256" key="7">
    <source>
        <dbReference type="ARBA" id="ARBA00023163"/>
    </source>
</evidence>
<dbReference type="PROSITE" id="PS50157">
    <property type="entry name" value="ZINC_FINGER_C2H2_2"/>
    <property type="match status" value="7"/>
</dbReference>
<sequence>MFQSANIFTEHCMRVHTRERLHTGEKTPSTGEENVHPHTREDSHHKEISSKPYKCGLCKESYWSEKSNLDRHMRLTHGTQLAKYMLRLTDTGYVQMKTKLKEKKPREKKFECETCHKMFESDYHLKGHIRNHTGERPFKCDICEKTFIQKCAMRAHARNVHLIKQSDFRPHKYNGIRVTSRQPRVECPKCHEMFHGKRELSNHLPVHTGERVKSEQKPNHQEQTHEGQINEQQDHALQAHKEQISVLQMNEGQTCKEQRNKLQIHEQNVYEQQMNEQNKSKDLLKRPKKIKVKNVDCEICGKKFHSKANLIIHIRIHTGEKPFKCSVCDMTFAQKSAVRAHMRRIHKVKQLDFRPRKAYRPMTRAPRKRKKVKNIFCAICSKGFECKSVLIKHMVVHTGERPFTCDVCSSTFTQKSGMTNHKRKYHSDQKKIEDKVSTLTLSPKLETVSIDQKL</sequence>
<dbReference type="PROSITE" id="PS00028">
    <property type="entry name" value="ZINC_FINGER_C2H2_1"/>
    <property type="match status" value="7"/>
</dbReference>
<dbReference type="SMART" id="SM00355">
    <property type="entry name" value="ZnF_C2H2"/>
    <property type="match status" value="8"/>
</dbReference>
<reference evidence="10" key="1">
    <citation type="submission" date="2022-03" db="EMBL/GenBank/DDBJ databases">
        <authorList>
            <person name="Martin C."/>
        </authorList>
    </citation>
    <scope>NUCLEOTIDE SEQUENCE</scope>
</reference>
<dbReference type="GO" id="GO:0008270">
    <property type="term" value="F:zinc ion binding"/>
    <property type="evidence" value="ECO:0007669"/>
    <property type="project" value="UniProtKB-KW"/>
</dbReference>
<dbReference type="EMBL" id="CAIIXF020000002">
    <property type="protein sequence ID" value="CAH1776334.1"/>
    <property type="molecule type" value="Genomic_DNA"/>
</dbReference>
<dbReference type="FunFam" id="3.30.160.60:FF:001498">
    <property type="entry name" value="Zinc finger protein 404"/>
    <property type="match status" value="1"/>
</dbReference>
<protein>
    <submittedName>
        <fullName evidence="10">Uncharacterized protein</fullName>
    </submittedName>
</protein>